<name>A0A0D7BGQ3_9AGAR</name>
<dbReference type="EMBL" id="KN880485">
    <property type="protein sequence ID" value="KIY69365.1"/>
    <property type="molecule type" value="Genomic_DNA"/>
</dbReference>
<dbReference type="OrthoDB" id="10255969at2759"/>
<evidence type="ECO:0000259" key="5">
    <source>
        <dbReference type="PROSITE" id="PS50893"/>
    </source>
</evidence>
<dbReference type="Gene3D" id="3.40.50.300">
    <property type="entry name" value="P-loop containing nucleotide triphosphate hydrolases"/>
    <property type="match status" value="2"/>
</dbReference>
<keyword evidence="6" id="KW-0378">Hydrolase</keyword>
<dbReference type="Proteomes" id="UP000054007">
    <property type="component" value="Unassembled WGS sequence"/>
</dbReference>
<keyword evidence="7" id="KW-1185">Reference proteome</keyword>
<accession>A0A0D7BGQ3</accession>
<dbReference type="SUPFAM" id="SSF52540">
    <property type="entry name" value="P-loop containing nucleoside triphosphate hydrolases"/>
    <property type="match status" value="2"/>
</dbReference>
<dbReference type="STRING" id="1314674.A0A0D7BGQ3"/>
<evidence type="ECO:0000256" key="4">
    <source>
        <dbReference type="ARBA" id="ARBA00022840"/>
    </source>
</evidence>
<feature type="domain" description="ABC transporter" evidence="5">
    <location>
        <begin position="49"/>
        <end position="314"/>
    </location>
</feature>
<evidence type="ECO:0000313" key="6">
    <source>
        <dbReference type="EMBL" id="KIY69365.1"/>
    </source>
</evidence>
<sequence>MLIAATASVSISRAVTVARLMSLLSSLRTQARASGRIRLISTSPHIINIPTADVYRFGAASDPIFRHVSWTVNEGEHWAVLAAANEKDDFFQMLLGHRRISPHPPPPGLYPGLSKVESEFPASLVSFANRRRSGGAFYDYTARYGAVQDQDRITLRQHMFPETIDPYGGIPEILRAPGWEKTVDVVANLSPQKRALFESLVQQMGLAAFLDIPLIALSNGQTRRARILKAIWGQPQLLLLDEPLTGLDVDARPKLLDTLHNLRTPRVILGLRKHDVVPDWITHLAFLRGTTVKTGSKEEILADGSLGAAAQATSTPITPPRIGEMVADLQNVSVKYEDRQILKNINWQIRQGERWHLQGANGSGKTTLLALLTGDHPQSYTQKHLRLFGRPRPRIATPQLQSLIGVVSPEMFDAFPRRAGMLVRDVVGTGFDGTFVTRGKHGVGTGIMQNLSEQDVEWRVQRREEVVFALQPSAGFGEREFVDLGVGEQRIVLLMRALVGRPQLVLLDEVWSGMDESMVDNAKRYLREGGGVNDEQAVVVITHWEQEVPWSAADGLKRIRLDQRAPETTVQKPEALQ</sequence>
<gene>
    <name evidence="6" type="ORF">CYLTODRAFT_393822</name>
</gene>
<dbReference type="PANTHER" id="PTHR43117">
    <property type="entry name" value="OSMOPROTECTANT IMPORT ATP-BINDING PROTEIN OSMV"/>
    <property type="match status" value="1"/>
</dbReference>
<comment type="similarity">
    <text evidence="1">Belongs to the ABC transporter superfamily.</text>
</comment>
<dbReference type="InterPro" id="IPR003593">
    <property type="entry name" value="AAA+_ATPase"/>
</dbReference>
<dbReference type="SMART" id="SM00382">
    <property type="entry name" value="AAA"/>
    <property type="match status" value="1"/>
</dbReference>
<dbReference type="InterPro" id="IPR027417">
    <property type="entry name" value="P-loop_NTPase"/>
</dbReference>
<evidence type="ECO:0000313" key="7">
    <source>
        <dbReference type="Proteomes" id="UP000054007"/>
    </source>
</evidence>
<keyword evidence="2" id="KW-0813">Transport</keyword>
<dbReference type="GO" id="GO:0016887">
    <property type="term" value="F:ATP hydrolysis activity"/>
    <property type="evidence" value="ECO:0007669"/>
    <property type="project" value="InterPro"/>
</dbReference>
<dbReference type="Pfam" id="PF00005">
    <property type="entry name" value="ABC_tran"/>
    <property type="match status" value="2"/>
</dbReference>
<keyword evidence="3" id="KW-0547">Nucleotide-binding</keyword>
<keyword evidence="4" id="KW-0067">ATP-binding</keyword>
<dbReference type="PANTHER" id="PTHR43117:SF4">
    <property type="entry name" value="OSMOPROTECTANT IMPORT ATP-BINDING PROTEIN OSMV"/>
    <property type="match status" value="1"/>
</dbReference>
<dbReference type="AlphaFoldDB" id="A0A0D7BGQ3"/>
<organism evidence="6 7">
    <name type="scientific">Cylindrobasidium torrendii FP15055 ss-10</name>
    <dbReference type="NCBI Taxonomy" id="1314674"/>
    <lineage>
        <taxon>Eukaryota</taxon>
        <taxon>Fungi</taxon>
        <taxon>Dikarya</taxon>
        <taxon>Basidiomycota</taxon>
        <taxon>Agaricomycotina</taxon>
        <taxon>Agaricomycetes</taxon>
        <taxon>Agaricomycetidae</taxon>
        <taxon>Agaricales</taxon>
        <taxon>Marasmiineae</taxon>
        <taxon>Physalacriaceae</taxon>
        <taxon>Cylindrobasidium</taxon>
    </lineage>
</organism>
<evidence type="ECO:0000256" key="2">
    <source>
        <dbReference type="ARBA" id="ARBA00022448"/>
    </source>
</evidence>
<dbReference type="InterPro" id="IPR003439">
    <property type="entry name" value="ABC_transporter-like_ATP-bd"/>
</dbReference>
<proteinExistence type="inferred from homology"/>
<dbReference type="PROSITE" id="PS50893">
    <property type="entry name" value="ABC_TRANSPORTER_2"/>
    <property type="match status" value="2"/>
</dbReference>
<protein>
    <submittedName>
        <fullName evidence="6">p-loop containing nucleoside triphosphate hydrolase protein</fullName>
    </submittedName>
</protein>
<evidence type="ECO:0000256" key="1">
    <source>
        <dbReference type="ARBA" id="ARBA00005417"/>
    </source>
</evidence>
<dbReference type="GO" id="GO:0005524">
    <property type="term" value="F:ATP binding"/>
    <property type="evidence" value="ECO:0007669"/>
    <property type="project" value="UniProtKB-KW"/>
</dbReference>
<reference evidence="6 7" key="1">
    <citation type="journal article" date="2015" name="Fungal Genet. Biol.">
        <title>Evolution of novel wood decay mechanisms in Agaricales revealed by the genome sequences of Fistulina hepatica and Cylindrobasidium torrendii.</title>
        <authorList>
            <person name="Floudas D."/>
            <person name="Held B.W."/>
            <person name="Riley R."/>
            <person name="Nagy L.G."/>
            <person name="Koehler G."/>
            <person name="Ransdell A.S."/>
            <person name="Younus H."/>
            <person name="Chow J."/>
            <person name="Chiniquy J."/>
            <person name="Lipzen A."/>
            <person name="Tritt A."/>
            <person name="Sun H."/>
            <person name="Haridas S."/>
            <person name="LaButti K."/>
            <person name="Ohm R.A."/>
            <person name="Kues U."/>
            <person name="Blanchette R.A."/>
            <person name="Grigoriev I.V."/>
            <person name="Minto R.E."/>
            <person name="Hibbett D.S."/>
        </authorList>
    </citation>
    <scope>NUCLEOTIDE SEQUENCE [LARGE SCALE GENOMIC DNA]</scope>
    <source>
        <strain evidence="6 7">FP15055 ss-10</strain>
    </source>
</reference>
<evidence type="ECO:0000256" key="3">
    <source>
        <dbReference type="ARBA" id="ARBA00022741"/>
    </source>
</evidence>
<feature type="domain" description="ABC transporter" evidence="5">
    <location>
        <begin position="327"/>
        <end position="577"/>
    </location>
</feature>